<protein>
    <recommendedName>
        <fullName evidence="3">DUF4390 domain-containing protein</fullName>
    </recommendedName>
</protein>
<evidence type="ECO:0008006" key="3">
    <source>
        <dbReference type="Google" id="ProtNLM"/>
    </source>
</evidence>
<accession>A0ABY7QLW8</accession>
<keyword evidence="2" id="KW-1185">Reference proteome</keyword>
<evidence type="ECO:0000313" key="1">
    <source>
        <dbReference type="EMBL" id="WBV60640.1"/>
    </source>
</evidence>
<evidence type="ECO:0000313" key="2">
    <source>
        <dbReference type="Proteomes" id="UP001210978"/>
    </source>
</evidence>
<gene>
    <name evidence="1" type="ORF">PFY12_00645</name>
</gene>
<reference evidence="1 2" key="1">
    <citation type="submission" date="2023-01" db="EMBL/GenBank/DDBJ databases">
        <title>Complete genome of Chryseobacterium camelliae VAN22-5A.</title>
        <authorList>
            <person name="Zong G."/>
            <person name="Cao G."/>
        </authorList>
    </citation>
    <scope>NUCLEOTIDE SEQUENCE [LARGE SCALE GENOMIC DNA]</scope>
    <source>
        <strain evidence="1 2">VAN22-5A</strain>
    </source>
</reference>
<dbReference type="EMBL" id="CP115859">
    <property type="protein sequence ID" value="WBV60640.1"/>
    <property type="molecule type" value="Genomic_DNA"/>
</dbReference>
<name>A0ABY7QLW8_9FLAO</name>
<proteinExistence type="predicted"/>
<dbReference type="Proteomes" id="UP001210978">
    <property type="component" value="Chromosome"/>
</dbReference>
<sequence length="213" mass="25370">MNYKIYLLYSFLLFSFNLSGQIKIEWSLNVIKQKADIIIRNESNKNVVIPIDTTSLQAYFSDDQIIKESNWSENYPFFALALQIYNYENQERVLTNSSAPYLDVDELNLKKDSISKKYKDKINSWKIKNRIKKENIAQINYYLVNNLRFLEPKDELKFEVAYNLRNITNQEIGVHDSYILEKGKKYFGFISFRTDRTIYDFLTDDQKKSIKEV</sequence>
<dbReference type="RefSeq" id="WP_271148960.1">
    <property type="nucleotide sequence ID" value="NZ_CP115859.1"/>
</dbReference>
<organism evidence="1 2">
    <name type="scientific">Chryseobacterium camelliae</name>
    <dbReference type="NCBI Taxonomy" id="1265445"/>
    <lineage>
        <taxon>Bacteria</taxon>
        <taxon>Pseudomonadati</taxon>
        <taxon>Bacteroidota</taxon>
        <taxon>Flavobacteriia</taxon>
        <taxon>Flavobacteriales</taxon>
        <taxon>Weeksellaceae</taxon>
        <taxon>Chryseobacterium group</taxon>
        <taxon>Chryseobacterium</taxon>
    </lineage>
</organism>